<gene>
    <name evidence="2" type="primary">106667743</name>
</gene>
<reference evidence="2" key="1">
    <citation type="submission" date="2022-01" db="UniProtKB">
        <authorList>
            <consortium name="EnsemblMetazoa"/>
        </authorList>
    </citation>
    <scope>IDENTIFICATION</scope>
</reference>
<dbReference type="PANTHER" id="PTHR36694">
    <property type="entry name" value="PASIFLORA 1, ISOFORM A-RELATED"/>
    <property type="match status" value="1"/>
</dbReference>
<evidence type="ECO:0000313" key="2">
    <source>
        <dbReference type="EnsemblMetazoa" id="XP_014251364.1"/>
    </source>
</evidence>
<dbReference type="OMA" id="MIFAYNI"/>
<keyword evidence="1" id="KW-1133">Transmembrane helix</keyword>
<dbReference type="OrthoDB" id="8174021at2759"/>
<proteinExistence type="predicted"/>
<keyword evidence="1" id="KW-0812">Transmembrane</keyword>
<keyword evidence="3" id="KW-1185">Reference proteome</keyword>
<accession>A0A8I6RS04</accession>
<organism evidence="2 3">
    <name type="scientific">Cimex lectularius</name>
    <name type="common">Bed bug</name>
    <name type="synonym">Acanthia lectularia</name>
    <dbReference type="NCBI Taxonomy" id="79782"/>
    <lineage>
        <taxon>Eukaryota</taxon>
        <taxon>Metazoa</taxon>
        <taxon>Ecdysozoa</taxon>
        <taxon>Arthropoda</taxon>
        <taxon>Hexapoda</taxon>
        <taxon>Insecta</taxon>
        <taxon>Pterygota</taxon>
        <taxon>Neoptera</taxon>
        <taxon>Paraneoptera</taxon>
        <taxon>Hemiptera</taxon>
        <taxon>Heteroptera</taxon>
        <taxon>Panheteroptera</taxon>
        <taxon>Cimicomorpha</taxon>
        <taxon>Cimicidae</taxon>
        <taxon>Cimex</taxon>
    </lineage>
</organism>
<feature type="transmembrane region" description="Helical" evidence="1">
    <location>
        <begin position="181"/>
        <end position="202"/>
    </location>
</feature>
<name>A0A8I6RS04_CIMLE</name>
<dbReference type="GO" id="GO:0019991">
    <property type="term" value="P:septate junction assembly"/>
    <property type="evidence" value="ECO:0007669"/>
    <property type="project" value="TreeGrafter"/>
</dbReference>
<dbReference type="EnsemblMetazoa" id="XM_014395878.2">
    <property type="protein sequence ID" value="XP_014251364.1"/>
    <property type="gene ID" value="LOC106667743"/>
</dbReference>
<dbReference type="PANTHER" id="PTHR36694:SF4">
    <property type="entry name" value="LD42595P"/>
    <property type="match status" value="1"/>
</dbReference>
<protein>
    <submittedName>
        <fullName evidence="2">Uncharacterized protein</fullName>
    </submittedName>
</protein>
<dbReference type="GO" id="GO:0005886">
    <property type="term" value="C:plasma membrane"/>
    <property type="evidence" value="ECO:0007669"/>
    <property type="project" value="TreeGrafter"/>
</dbReference>
<dbReference type="KEGG" id="clec:106667743"/>
<feature type="transmembrane region" description="Helical" evidence="1">
    <location>
        <begin position="56"/>
        <end position="76"/>
    </location>
</feature>
<feature type="transmembrane region" description="Helical" evidence="1">
    <location>
        <begin position="112"/>
        <end position="136"/>
    </location>
</feature>
<keyword evidence="1" id="KW-0472">Membrane</keyword>
<dbReference type="GO" id="GO:0035159">
    <property type="term" value="P:regulation of tube length, open tracheal system"/>
    <property type="evidence" value="ECO:0007669"/>
    <property type="project" value="TreeGrafter"/>
</dbReference>
<dbReference type="Proteomes" id="UP000494040">
    <property type="component" value="Unassembled WGS sequence"/>
</dbReference>
<feature type="transmembrane region" description="Helical" evidence="1">
    <location>
        <begin position="148"/>
        <end position="169"/>
    </location>
</feature>
<dbReference type="AlphaFoldDB" id="A0A8I6RS04"/>
<evidence type="ECO:0000313" key="3">
    <source>
        <dbReference type="Proteomes" id="UP000494040"/>
    </source>
</evidence>
<evidence type="ECO:0000256" key="1">
    <source>
        <dbReference type="SAM" id="Phobius"/>
    </source>
</evidence>
<dbReference type="GO" id="GO:0060857">
    <property type="term" value="P:establishment of glial blood-brain barrier"/>
    <property type="evidence" value="ECO:0007669"/>
    <property type="project" value="TreeGrafter"/>
</dbReference>
<dbReference type="Pfam" id="PF15860">
    <property type="entry name" value="DUF4728"/>
    <property type="match status" value="1"/>
</dbReference>
<dbReference type="InterPro" id="IPR031720">
    <property type="entry name" value="DUF4728"/>
</dbReference>
<sequence length="254" mass="28730">MAVLTNPGTGTPSIYSHVTRSTSNLKSTRSLRSLKIPWYRRPLVQDAYFLDIQRGALIAGTYSLFLSIFTVIFGVFDLYSLALAAPGSTHYGFYFISYEFVYVGNKHVRNTLILFALFSVISAMTVFVSSIMLIMALRKEHEKKIVPWLYCFAIFSIIRILASLFFSIVNDLIFGYNIMMVFFWTIFCILNVYSWILIYSLYLELADLTKLEDLAHLRLSTMASLAASTTNSIAGSRPTTPYSTVYTIPTPTPV</sequence>